<dbReference type="AlphaFoldDB" id="A0A0P0LXW1"/>
<protein>
    <submittedName>
        <fullName evidence="1">Uncharacterized protein</fullName>
    </submittedName>
</protein>
<evidence type="ECO:0000313" key="1">
    <source>
        <dbReference type="EMBL" id="ALK44375.1"/>
    </source>
</evidence>
<dbReference type="EMBL" id="KT428295">
    <property type="protein sequence ID" value="ALK44375.1"/>
    <property type="molecule type" value="Genomic_DNA"/>
</dbReference>
<proteinExistence type="predicted"/>
<name>A0A0P0LXW1_9GAMM</name>
<accession>A0A0P0LXW1</accession>
<reference evidence="1" key="1">
    <citation type="submission" date="2015-08" db="EMBL/GenBank/DDBJ databases">
        <title>Partial sequence of psychrophilic Colwellia sp.</title>
        <authorList>
            <person name="Pankowski J.A."/>
            <person name="Leong J.S."/>
            <person name="Nano F.E."/>
        </authorList>
    </citation>
    <scope>NUCLEOTIDE SEQUENCE</scope>
    <source>
        <strain evidence="1">C1</strain>
    </source>
</reference>
<sequence length="168" mass="19561">MQQRKQFKNPYIGLTKEDFGNSPESEAELLVTEIEQADKKGESLAYLKIDGDFFYNGTYYYADILVPKSHWFDSRDENLRKLWIAVIFNVAYGKCLNAEFDFNKVEDARFGSMKQVLVSELNEQEMAYEKSSRFEMFADIEKAAIRDKAFQTEKYAILAKCLSKVTKH</sequence>
<organism evidence="1">
    <name type="scientific">Colwellia sp. C1</name>
    <dbReference type="NCBI Taxonomy" id="1737566"/>
    <lineage>
        <taxon>Bacteria</taxon>
        <taxon>Pseudomonadati</taxon>
        <taxon>Pseudomonadota</taxon>
        <taxon>Gammaproteobacteria</taxon>
        <taxon>Alteromonadales</taxon>
        <taxon>Colwelliaceae</taxon>
        <taxon>Colwellia</taxon>
    </lineage>
</organism>